<keyword evidence="1" id="KW-0175">Coiled coil</keyword>
<name>A0A545U0B1_9GAMM</name>
<evidence type="ECO:0000256" key="2">
    <source>
        <dbReference type="SAM" id="MobiDB-lite"/>
    </source>
</evidence>
<protein>
    <submittedName>
        <fullName evidence="3">Uncharacterized protein</fullName>
    </submittedName>
</protein>
<reference evidence="3 4" key="1">
    <citation type="submission" date="2019-07" db="EMBL/GenBank/DDBJ databases">
        <title>Draft genome for Aliikangiella sp. M105.</title>
        <authorList>
            <person name="Wang G."/>
        </authorList>
    </citation>
    <scope>NUCLEOTIDE SEQUENCE [LARGE SCALE GENOMIC DNA]</scope>
    <source>
        <strain evidence="3 4">M105</strain>
    </source>
</reference>
<evidence type="ECO:0000313" key="3">
    <source>
        <dbReference type="EMBL" id="TQV82901.1"/>
    </source>
</evidence>
<dbReference type="Proteomes" id="UP000315439">
    <property type="component" value="Unassembled WGS sequence"/>
</dbReference>
<evidence type="ECO:0000256" key="1">
    <source>
        <dbReference type="SAM" id="Coils"/>
    </source>
</evidence>
<keyword evidence="4" id="KW-1185">Reference proteome</keyword>
<evidence type="ECO:0000313" key="4">
    <source>
        <dbReference type="Proteomes" id="UP000315439"/>
    </source>
</evidence>
<organism evidence="3 4">
    <name type="scientific">Aliikangiella coralliicola</name>
    <dbReference type="NCBI Taxonomy" id="2592383"/>
    <lineage>
        <taxon>Bacteria</taxon>
        <taxon>Pseudomonadati</taxon>
        <taxon>Pseudomonadota</taxon>
        <taxon>Gammaproteobacteria</taxon>
        <taxon>Oceanospirillales</taxon>
        <taxon>Pleioneaceae</taxon>
        <taxon>Aliikangiella</taxon>
    </lineage>
</organism>
<feature type="compositionally biased region" description="Basic and acidic residues" evidence="2">
    <location>
        <begin position="242"/>
        <end position="260"/>
    </location>
</feature>
<dbReference type="RefSeq" id="WP_142934623.1">
    <property type="nucleotide sequence ID" value="NZ_ML660171.1"/>
</dbReference>
<feature type="coiled-coil region" evidence="1">
    <location>
        <begin position="191"/>
        <end position="218"/>
    </location>
</feature>
<dbReference type="AlphaFoldDB" id="A0A545U0B1"/>
<sequence>MSSFVIFAVILAILVVCVAAISIIQKREHEKAALRQKIAQHRYRANQASNILSNFSQQPIGPEARQILLQYCLANMKAIEKLAPGDLNAKKSIEALKQNINNPKAAADNQKLSIPSDLNLLTQQVNQLSTLAKFILKLSKTNMVTPSLSAVAVNKIMALISESKICAYIQQGKESLSKHEYVPAQRNFIMAQQMLVKVQNKNERLKTLEVELHELIKSSPTEAMNTELSFGQPGDQQQQPQHETEENGSHDDLFGPRKKW</sequence>
<dbReference type="OrthoDB" id="6196209at2"/>
<gene>
    <name evidence="3" type="ORF">FLL46_24330</name>
</gene>
<feature type="region of interest" description="Disordered" evidence="2">
    <location>
        <begin position="222"/>
        <end position="260"/>
    </location>
</feature>
<feature type="compositionally biased region" description="Low complexity" evidence="2">
    <location>
        <begin position="231"/>
        <end position="241"/>
    </location>
</feature>
<proteinExistence type="predicted"/>
<dbReference type="EMBL" id="VIKS01000015">
    <property type="protein sequence ID" value="TQV82901.1"/>
    <property type="molecule type" value="Genomic_DNA"/>
</dbReference>
<comment type="caution">
    <text evidence="3">The sequence shown here is derived from an EMBL/GenBank/DDBJ whole genome shotgun (WGS) entry which is preliminary data.</text>
</comment>
<accession>A0A545U0B1</accession>